<keyword evidence="2" id="KW-1185">Reference proteome</keyword>
<organism evidence="1 2">
    <name type="scientific">Streptomyces hydrogenans</name>
    <dbReference type="NCBI Taxonomy" id="1873719"/>
    <lineage>
        <taxon>Bacteria</taxon>
        <taxon>Bacillati</taxon>
        <taxon>Actinomycetota</taxon>
        <taxon>Actinomycetes</taxon>
        <taxon>Kitasatosporales</taxon>
        <taxon>Streptomycetaceae</taxon>
        <taxon>Streptomyces</taxon>
    </lineage>
</organism>
<proteinExistence type="predicted"/>
<dbReference type="RefSeq" id="WP_190225283.1">
    <property type="nucleotide sequence ID" value="NZ_BNBS01000098.1"/>
</dbReference>
<comment type="caution">
    <text evidence="1">The sequence shown here is derived from an EMBL/GenBank/DDBJ whole genome shotgun (WGS) entry which is preliminary data.</text>
</comment>
<protein>
    <recommendedName>
        <fullName evidence="3">Lipoprotein</fullName>
    </recommendedName>
</protein>
<accession>A0ABQ3P2V9</accession>
<sequence length="257" mass="26668">MRANRKLWATAAICLSVVAGVTGCGKGDDKAADPFAGLSADDIAKKAVETTKAATSVHMQGSGKEDGKETTVDVTVDGKGSCKGSMSTAGEGKAEMVGTGGDLYIKGDDAFWTASTGGEDASAEGPDFGQLLQGRWMKSPAEAGESKDSDNFCDLKTIFADMEKETKTSGLTRGEDADVDGAQAVVLTGKGDKDGESTTLYVARDSAKPYILRVVTTGGDDPGTVTLKDYDKPVTVEAPPADQVMDMEQLMKEALKG</sequence>
<evidence type="ECO:0000313" key="2">
    <source>
        <dbReference type="Proteomes" id="UP001052739"/>
    </source>
</evidence>
<gene>
    <name evidence="1" type="ORF">Shyd_07290</name>
</gene>
<reference evidence="1" key="1">
    <citation type="submission" date="2024-05" db="EMBL/GenBank/DDBJ databases">
        <title>Whole genome shotgun sequence of Streptomyces hydrogenans NBRC 13475.</title>
        <authorList>
            <person name="Komaki H."/>
            <person name="Tamura T."/>
        </authorList>
    </citation>
    <scope>NUCLEOTIDE SEQUENCE</scope>
    <source>
        <strain evidence="1">NBRC 13475</strain>
    </source>
</reference>
<evidence type="ECO:0000313" key="1">
    <source>
        <dbReference type="EMBL" id="GHI19358.1"/>
    </source>
</evidence>
<dbReference type="EMBL" id="BNDW01000004">
    <property type="protein sequence ID" value="GHI19358.1"/>
    <property type="molecule type" value="Genomic_DNA"/>
</dbReference>
<dbReference type="PROSITE" id="PS51257">
    <property type="entry name" value="PROKAR_LIPOPROTEIN"/>
    <property type="match status" value="1"/>
</dbReference>
<name>A0ABQ3P2V9_9ACTN</name>
<dbReference type="Proteomes" id="UP001052739">
    <property type="component" value="Unassembled WGS sequence"/>
</dbReference>
<dbReference type="Gene3D" id="2.50.20.20">
    <property type="match status" value="1"/>
</dbReference>
<evidence type="ECO:0008006" key="3">
    <source>
        <dbReference type="Google" id="ProtNLM"/>
    </source>
</evidence>